<dbReference type="Pfam" id="PF10609">
    <property type="entry name" value="ParA"/>
    <property type="match status" value="1"/>
</dbReference>
<keyword evidence="4 10" id="KW-0812">Transmembrane</keyword>
<keyword evidence="12" id="KW-0808">Transferase</keyword>
<sequence length="504" mass="52446">MDLRDYARVLRKRWLLIVACTLLGVIVGGGLAMLTTPKYESTTQLYVAVRTSSDQGASDLVQGTTFARQAVVSYVDVVTSAIVLDEVASELGIDATAAQLKNDVRAESPTDSVLINITASGTDPQEVTDLANTTGTVFADTVATEIEIPDASGVSRVQIITIQPATVPTDPVTPNYPINIGLGLTLGLLVGIALAVLREVNDNRIHSPKDVQRATNAPVLGGINTDPEAKQRPLIVHAEPRNPRAERYRTLRTNLQFVTPDEGSKIFVVTSAVPGEGKSVTTANLAIALAEAGARVVLVDGDLRRPRIADYMGIEGAVGLTDVLIGNAELDDVVQPWGSSDLRVLPAGRIPPNPSELLGSEAMASVLRELAIDADYVLIDSSPLLLVTDAAVAAQHANGVVLVAAAGSTKRLELTGAVQALDRAGSKLLGVVLTKMPLKGLAGGAYGAYGSAQTYGDPAAPLPDAKEPTDPKPTESRPASARRASAGTAADEPADAGATASTER</sequence>
<evidence type="ECO:0000256" key="7">
    <source>
        <dbReference type="ARBA" id="ARBA00022989"/>
    </source>
</evidence>
<comment type="subcellular location">
    <subcellularLocation>
        <location evidence="1">Cell membrane</location>
        <topology evidence="1">Multi-pass membrane protein</topology>
    </subcellularLocation>
</comment>
<evidence type="ECO:0000256" key="6">
    <source>
        <dbReference type="ARBA" id="ARBA00022840"/>
    </source>
</evidence>
<evidence type="ECO:0000259" key="11">
    <source>
        <dbReference type="Pfam" id="PF02706"/>
    </source>
</evidence>
<feature type="compositionally biased region" description="Low complexity" evidence="9">
    <location>
        <begin position="476"/>
        <end position="504"/>
    </location>
</feature>
<dbReference type="InterPro" id="IPR050445">
    <property type="entry name" value="Bact_polysacc_biosynth/exp"/>
</dbReference>
<keyword evidence="5" id="KW-0547">Nucleotide-binding</keyword>
<feature type="compositionally biased region" description="Basic and acidic residues" evidence="9">
    <location>
        <begin position="464"/>
        <end position="475"/>
    </location>
</feature>
<dbReference type="CDD" id="cd05387">
    <property type="entry name" value="BY-kinase"/>
    <property type="match status" value="1"/>
</dbReference>
<dbReference type="PANTHER" id="PTHR32309:SF13">
    <property type="entry name" value="FERRIC ENTEROBACTIN TRANSPORT PROTEIN FEPE"/>
    <property type="match status" value="1"/>
</dbReference>
<accession>A0ABW5V3U5</accession>
<keyword evidence="8 10" id="KW-0472">Membrane</keyword>
<gene>
    <name evidence="12" type="ORF">ACFSW7_12970</name>
</gene>
<dbReference type="Proteomes" id="UP001597492">
    <property type="component" value="Unassembled WGS sequence"/>
</dbReference>
<protein>
    <submittedName>
        <fullName evidence="12">Polysaccharide biosynthesis tyrosine autokinase</fullName>
        <ecNumber evidence="12">2.7.10.2</ecNumber>
    </submittedName>
</protein>
<name>A0ABW5V3U5_9MICO</name>
<dbReference type="InterPro" id="IPR033756">
    <property type="entry name" value="YlxH/NBP35"/>
</dbReference>
<evidence type="ECO:0000256" key="9">
    <source>
        <dbReference type="SAM" id="MobiDB-lite"/>
    </source>
</evidence>
<dbReference type="RefSeq" id="WP_110463817.1">
    <property type="nucleotide sequence ID" value="NZ_JBHUNE010000009.1"/>
</dbReference>
<evidence type="ECO:0000256" key="2">
    <source>
        <dbReference type="ARBA" id="ARBA00006683"/>
    </source>
</evidence>
<dbReference type="SUPFAM" id="SSF52540">
    <property type="entry name" value="P-loop containing nucleoside triphosphate hydrolases"/>
    <property type="match status" value="1"/>
</dbReference>
<organism evidence="12 13">
    <name type="scientific">Gulosibacter faecalis</name>
    <dbReference type="NCBI Taxonomy" id="272240"/>
    <lineage>
        <taxon>Bacteria</taxon>
        <taxon>Bacillati</taxon>
        <taxon>Actinomycetota</taxon>
        <taxon>Actinomycetes</taxon>
        <taxon>Micrococcales</taxon>
        <taxon>Microbacteriaceae</taxon>
        <taxon>Gulosibacter</taxon>
    </lineage>
</organism>
<keyword evidence="13" id="KW-1185">Reference proteome</keyword>
<dbReference type="PANTHER" id="PTHR32309">
    <property type="entry name" value="TYROSINE-PROTEIN KINASE"/>
    <property type="match status" value="1"/>
</dbReference>
<comment type="similarity">
    <text evidence="2">Belongs to the CpsC/CapA family.</text>
</comment>
<keyword evidence="7 10" id="KW-1133">Transmembrane helix</keyword>
<evidence type="ECO:0000256" key="1">
    <source>
        <dbReference type="ARBA" id="ARBA00004651"/>
    </source>
</evidence>
<evidence type="ECO:0000256" key="4">
    <source>
        <dbReference type="ARBA" id="ARBA00022692"/>
    </source>
</evidence>
<dbReference type="InterPro" id="IPR027417">
    <property type="entry name" value="P-loop_NTPase"/>
</dbReference>
<reference evidence="13" key="1">
    <citation type="journal article" date="2019" name="Int. J. Syst. Evol. Microbiol.">
        <title>The Global Catalogue of Microorganisms (GCM) 10K type strain sequencing project: providing services to taxonomists for standard genome sequencing and annotation.</title>
        <authorList>
            <consortium name="The Broad Institute Genomics Platform"/>
            <consortium name="The Broad Institute Genome Sequencing Center for Infectious Disease"/>
            <person name="Wu L."/>
            <person name="Ma J."/>
        </authorList>
    </citation>
    <scope>NUCLEOTIDE SEQUENCE [LARGE SCALE GENOMIC DNA]</scope>
    <source>
        <strain evidence="13">TISTR 1514</strain>
    </source>
</reference>
<dbReference type="EC" id="2.7.10.2" evidence="12"/>
<evidence type="ECO:0000313" key="12">
    <source>
        <dbReference type="EMBL" id="MFD2759289.1"/>
    </source>
</evidence>
<evidence type="ECO:0000256" key="10">
    <source>
        <dbReference type="SAM" id="Phobius"/>
    </source>
</evidence>
<evidence type="ECO:0000256" key="8">
    <source>
        <dbReference type="ARBA" id="ARBA00023136"/>
    </source>
</evidence>
<dbReference type="GO" id="GO:0004715">
    <property type="term" value="F:non-membrane spanning protein tyrosine kinase activity"/>
    <property type="evidence" value="ECO:0007669"/>
    <property type="project" value="UniProtKB-EC"/>
</dbReference>
<feature type="transmembrane region" description="Helical" evidence="10">
    <location>
        <begin position="14"/>
        <end position="34"/>
    </location>
</feature>
<dbReference type="Pfam" id="PF02706">
    <property type="entry name" value="Wzz"/>
    <property type="match status" value="1"/>
</dbReference>
<dbReference type="InterPro" id="IPR005702">
    <property type="entry name" value="Wzc-like_C"/>
</dbReference>
<feature type="domain" description="Polysaccharide chain length determinant N-terminal" evidence="11">
    <location>
        <begin position="1"/>
        <end position="91"/>
    </location>
</feature>
<dbReference type="NCBIfam" id="TIGR01007">
    <property type="entry name" value="eps_fam"/>
    <property type="match status" value="1"/>
</dbReference>
<comment type="caution">
    <text evidence="12">The sequence shown here is derived from an EMBL/GenBank/DDBJ whole genome shotgun (WGS) entry which is preliminary data.</text>
</comment>
<proteinExistence type="inferred from homology"/>
<evidence type="ECO:0000256" key="3">
    <source>
        <dbReference type="ARBA" id="ARBA00022475"/>
    </source>
</evidence>
<evidence type="ECO:0000313" key="13">
    <source>
        <dbReference type="Proteomes" id="UP001597492"/>
    </source>
</evidence>
<dbReference type="Gene3D" id="3.40.50.300">
    <property type="entry name" value="P-loop containing nucleotide triphosphate hydrolases"/>
    <property type="match status" value="1"/>
</dbReference>
<dbReference type="InterPro" id="IPR003856">
    <property type="entry name" value="LPS_length_determ_N"/>
</dbReference>
<keyword evidence="3" id="KW-1003">Cell membrane</keyword>
<feature type="region of interest" description="Disordered" evidence="9">
    <location>
        <begin position="456"/>
        <end position="504"/>
    </location>
</feature>
<evidence type="ECO:0000256" key="5">
    <source>
        <dbReference type="ARBA" id="ARBA00022741"/>
    </source>
</evidence>
<dbReference type="EMBL" id="JBHUNE010000009">
    <property type="protein sequence ID" value="MFD2759289.1"/>
    <property type="molecule type" value="Genomic_DNA"/>
</dbReference>
<keyword evidence="6" id="KW-0067">ATP-binding</keyword>